<evidence type="ECO:0000256" key="1">
    <source>
        <dbReference type="ARBA" id="ARBA00007452"/>
    </source>
</evidence>
<evidence type="ECO:0000259" key="8">
    <source>
        <dbReference type="Pfam" id="PF11967"/>
    </source>
</evidence>
<evidence type="ECO:0000256" key="7">
    <source>
        <dbReference type="HAMAP-Rule" id="MF_00201"/>
    </source>
</evidence>
<dbReference type="NCBIfam" id="TIGR00613">
    <property type="entry name" value="reco"/>
    <property type="match status" value="1"/>
</dbReference>
<dbReference type="Gene3D" id="1.20.1440.120">
    <property type="entry name" value="Recombination protein O, C-terminal domain"/>
    <property type="match status" value="1"/>
</dbReference>
<dbReference type="RefSeq" id="WP_377345099.1">
    <property type="nucleotide sequence ID" value="NZ_JBHLTP010000003.1"/>
</dbReference>
<reference evidence="9 10" key="1">
    <citation type="submission" date="2024-09" db="EMBL/GenBank/DDBJ databases">
        <authorList>
            <person name="Sun Q."/>
            <person name="Mori K."/>
        </authorList>
    </citation>
    <scope>NUCLEOTIDE SEQUENCE [LARGE SCALE GENOMIC DNA]</scope>
    <source>
        <strain evidence="9 10">NCAIM B.02529</strain>
    </source>
</reference>
<accession>A0ABV6LJN7</accession>
<keyword evidence="5 7" id="KW-0234">DNA repair</keyword>
<dbReference type="EMBL" id="JBHLTP010000003">
    <property type="protein sequence ID" value="MFC0522574.1"/>
    <property type="molecule type" value="Genomic_DNA"/>
</dbReference>
<evidence type="ECO:0000256" key="6">
    <source>
        <dbReference type="ARBA" id="ARBA00033409"/>
    </source>
</evidence>
<dbReference type="Pfam" id="PF02565">
    <property type="entry name" value="RecO_C"/>
    <property type="match status" value="1"/>
</dbReference>
<organism evidence="9 10">
    <name type="scientific">Pontibacillus salicampi</name>
    <dbReference type="NCBI Taxonomy" id="1449801"/>
    <lineage>
        <taxon>Bacteria</taxon>
        <taxon>Bacillati</taxon>
        <taxon>Bacillota</taxon>
        <taxon>Bacilli</taxon>
        <taxon>Bacillales</taxon>
        <taxon>Bacillaceae</taxon>
        <taxon>Pontibacillus</taxon>
    </lineage>
</organism>
<dbReference type="SUPFAM" id="SSF57863">
    <property type="entry name" value="ArfGap/RecO-like zinc finger"/>
    <property type="match status" value="1"/>
</dbReference>
<dbReference type="InterPro" id="IPR003717">
    <property type="entry name" value="RecO"/>
</dbReference>
<comment type="function">
    <text evidence="7">Involved in DNA repair and RecF pathway recombination.</text>
</comment>
<dbReference type="PANTHER" id="PTHR33991">
    <property type="entry name" value="DNA REPAIR PROTEIN RECO"/>
    <property type="match status" value="1"/>
</dbReference>
<dbReference type="SUPFAM" id="SSF50249">
    <property type="entry name" value="Nucleic acid-binding proteins"/>
    <property type="match status" value="1"/>
</dbReference>
<evidence type="ECO:0000256" key="3">
    <source>
        <dbReference type="ARBA" id="ARBA00022763"/>
    </source>
</evidence>
<dbReference type="Gene3D" id="2.40.50.140">
    <property type="entry name" value="Nucleic acid-binding proteins"/>
    <property type="match status" value="1"/>
</dbReference>
<dbReference type="InterPro" id="IPR037278">
    <property type="entry name" value="ARFGAP/RecO"/>
</dbReference>
<dbReference type="HAMAP" id="MF_00201">
    <property type="entry name" value="RecO"/>
    <property type="match status" value="1"/>
</dbReference>
<dbReference type="PANTHER" id="PTHR33991:SF1">
    <property type="entry name" value="DNA REPAIR PROTEIN RECO"/>
    <property type="match status" value="1"/>
</dbReference>
<feature type="domain" description="DNA replication/recombination mediator RecO N-terminal" evidence="8">
    <location>
        <begin position="1"/>
        <end position="78"/>
    </location>
</feature>
<dbReference type="Pfam" id="PF11967">
    <property type="entry name" value="RecO_N"/>
    <property type="match status" value="1"/>
</dbReference>
<comment type="caution">
    <text evidence="9">The sequence shown here is derived from an EMBL/GenBank/DDBJ whole genome shotgun (WGS) entry which is preliminary data.</text>
</comment>
<evidence type="ECO:0000313" key="9">
    <source>
        <dbReference type="EMBL" id="MFC0522574.1"/>
    </source>
</evidence>
<proteinExistence type="inferred from homology"/>
<evidence type="ECO:0000256" key="2">
    <source>
        <dbReference type="ARBA" id="ARBA00021310"/>
    </source>
</evidence>
<gene>
    <name evidence="7 9" type="primary">recO</name>
    <name evidence="9" type="ORF">ACFFGV_03075</name>
</gene>
<dbReference type="Proteomes" id="UP001589836">
    <property type="component" value="Unassembled WGS sequence"/>
</dbReference>
<dbReference type="InterPro" id="IPR012340">
    <property type="entry name" value="NA-bd_OB-fold"/>
</dbReference>
<protein>
    <recommendedName>
        <fullName evidence="2 7">DNA repair protein RecO</fullName>
    </recommendedName>
    <alternativeName>
        <fullName evidence="6 7">Recombination protein O</fullName>
    </alternativeName>
</protein>
<comment type="similarity">
    <text evidence="1 7">Belongs to the RecO family.</text>
</comment>
<sequence length="251" mass="28945">MLEKLEGIVIRTGNYGETHKIVTLFTKEKGKIAVMARGAKKPKSRMTSITQPFVQASYLVQMGSNMGTLHQGEVMQSFRAIREDIEKAAYASYMAELTDKLIEQNEPDPFLYEQFLLTLEWMGEGKDLDILLYMYELKMYKKGGFAPQLMQCVNCGQQQNPPFSFSIIEGGVLCKRCSHIDPESVTLSEKLHKILQMCLHVDIQRVGNISVKQETKEQVRNILDLYYERYGGYFLKSKKFLNQLDWLRDTK</sequence>
<dbReference type="InterPro" id="IPR022572">
    <property type="entry name" value="DNA_rep/recomb_RecO_N"/>
</dbReference>
<evidence type="ECO:0000256" key="5">
    <source>
        <dbReference type="ARBA" id="ARBA00023204"/>
    </source>
</evidence>
<evidence type="ECO:0000313" key="10">
    <source>
        <dbReference type="Proteomes" id="UP001589836"/>
    </source>
</evidence>
<keyword evidence="10" id="KW-1185">Reference proteome</keyword>
<keyword evidence="3 7" id="KW-0227">DNA damage</keyword>
<keyword evidence="4 7" id="KW-0233">DNA recombination</keyword>
<dbReference type="InterPro" id="IPR042242">
    <property type="entry name" value="RecO_C"/>
</dbReference>
<evidence type="ECO:0000256" key="4">
    <source>
        <dbReference type="ARBA" id="ARBA00023172"/>
    </source>
</evidence>
<name>A0ABV6LJN7_9BACI</name>